<accession>A0ACB9LDE0</accession>
<evidence type="ECO:0000313" key="1">
    <source>
        <dbReference type="EMBL" id="KAI4307774.1"/>
    </source>
</evidence>
<proteinExistence type="predicted"/>
<reference evidence="1 2" key="1">
    <citation type="journal article" date="2022" name="DNA Res.">
        <title>Chromosomal-level genome assembly of the orchid tree Bauhinia variegata (Leguminosae; Cercidoideae) supports the allotetraploid origin hypothesis of Bauhinia.</title>
        <authorList>
            <person name="Zhong Y."/>
            <person name="Chen Y."/>
            <person name="Zheng D."/>
            <person name="Pang J."/>
            <person name="Liu Y."/>
            <person name="Luo S."/>
            <person name="Meng S."/>
            <person name="Qian L."/>
            <person name="Wei D."/>
            <person name="Dai S."/>
            <person name="Zhou R."/>
        </authorList>
    </citation>
    <scope>NUCLEOTIDE SEQUENCE [LARGE SCALE GENOMIC DNA]</scope>
    <source>
        <strain evidence="1">BV-YZ2020</strain>
    </source>
</reference>
<name>A0ACB9LDE0_BAUVA</name>
<gene>
    <name evidence="1" type="ORF">L6164_030923</name>
</gene>
<organism evidence="1 2">
    <name type="scientific">Bauhinia variegata</name>
    <name type="common">Purple orchid tree</name>
    <name type="synonym">Phanera variegata</name>
    <dbReference type="NCBI Taxonomy" id="167791"/>
    <lineage>
        <taxon>Eukaryota</taxon>
        <taxon>Viridiplantae</taxon>
        <taxon>Streptophyta</taxon>
        <taxon>Embryophyta</taxon>
        <taxon>Tracheophyta</taxon>
        <taxon>Spermatophyta</taxon>
        <taxon>Magnoliopsida</taxon>
        <taxon>eudicotyledons</taxon>
        <taxon>Gunneridae</taxon>
        <taxon>Pentapetalae</taxon>
        <taxon>rosids</taxon>
        <taxon>fabids</taxon>
        <taxon>Fabales</taxon>
        <taxon>Fabaceae</taxon>
        <taxon>Cercidoideae</taxon>
        <taxon>Cercideae</taxon>
        <taxon>Bauhiniinae</taxon>
        <taxon>Bauhinia</taxon>
    </lineage>
</organism>
<evidence type="ECO:0000313" key="2">
    <source>
        <dbReference type="Proteomes" id="UP000828941"/>
    </source>
</evidence>
<dbReference type="Proteomes" id="UP000828941">
    <property type="component" value="Chromosome 12"/>
</dbReference>
<dbReference type="EMBL" id="CM039437">
    <property type="protein sequence ID" value="KAI4307774.1"/>
    <property type="molecule type" value="Genomic_DNA"/>
</dbReference>
<protein>
    <submittedName>
        <fullName evidence="1">Uncharacterized protein</fullName>
    </submittedName>
</protein>
<comment type="caution">
    <text evidence="1">The sequence shown here is derived from an EMBL/GenBank/DDBJ whole genome shotgun (WGS) entry which is preliminary data.</text>
</comment>
<keyword evidence="2" id="KW-1185">Reference proteome</keyword>
<sequence>MVERNRHERREKFRTRQLRQAGNCCLISSSTPESDTQIHNPPLTLPITLLSIPSTGALLHGTLYKLGTTHTKTHAHTISLLLTRKIFSRSSNGDTPRALYIPFNLLLSHFVFFSHSLQPSPSLSLQ</sequence>